<dbReference type="KEGG" id="fbe:FF125_10835"/>
<dbReference type="EMBL" id="CP040749">
    <property type="protein sequence ID" value="QCX38905.1"/>
    <property type="molecule type" value="Genomic_DNA"/>
</dbReference>
<proteinExistence type="predicted"/>
<name>A0A5B7TQ52_9FLAO</name>
<organism evidence="1 2">
    <name type="scientific">Aureibaculum algae</name>
    <dbReference type="NCBI Taxonomy" id="2584122"/>
    <lineage>
        <taxon>Bacteria</taxon>
        <taxon>Pseudomonadati</taxon>
        <taxon>Bacteroidota</taxon>
        <taxon>Flavobacteriia</taxon>
        <taxon>Flavobacteriales</taxon>
        <taxon>Flavobacteriaceae</taxon>
        <taxon>Aureibaculum</taxon>
    </lineage>
</organism>
<reference evidence="1 2" key="1">
    <citation type="submission" date="2019-05" db="EMBL/GenBank/DDBJ databases">
        <title>Algicella ahnfeltiae gen. nov., sp. nov., a novel marine bacterium of the family Flavobacteriaceae isolated from a red alga.</title>
        <authorList>
            <person name="Nedashkovskaya O.I."/>
            <person name="Kukhlevskiy A.D."/>
            <person name="Kim S.-G."/>
            <person name="Zhukova N.V."/>
            <person name="Mikhailov V.V."/>
        </authorList>
    </citation>
    <scope>NUCLEOTIDE SEQUENCE [LARGE SCALE GENOMIC DNA]</scope>
    <source>
        <strain evidence="1 2">10Alg115</strain>
    </source>
</reference>
<gene>
    <name evidence="1" type="ORF">FF125_10835</name>
</gene>
<evidence type="ECO:0000313" key="2">
    <source>
        <dbReference type="Proteomes" id="UP000306229"/>
    </source>
</evidence>
<dbReference type="OrthoDB" id="1434941at2"/>
<dbReference type="Proteomes" id="UP000306229">
    <property type="component" value="Chromosome"/>
</dbReference>
<sequence>MIGAVLSLTLVSFNETQKGTVVKLRDGNYQVKNLDTNLKDLISQLGEFKGWKESTVLTNKVNEIDLNGKVIDLSKLEGVKGWKETAVVHKSTKTAAIHDNIHKDLVSKTIWRDKEFKMEGVRNAQSHIDKVMNEFN</sequence>
<accession>A0A5B7TQ52</accession>
<protein>
    <submittedName>
        <fullName evidence="1">Uncharacterized protein</fullName>
    </submittedName>
</protein>
<evidence type="ECO:0000313" key="1">
    <source>
        <dbReference type="EMBL" id="QCX38905.1"/>
    </source>
</evidence>
<keyword evidence="2" id="KW-1185">Reference proteome</keyword>
<dbReference type="AlphaFoldDB" id="A0A5B7TQ52"/>